<name>A0A975BQC4_9BACT</name>
<sequence>MLSVKRNKTKNFKKIIRINQTEKTRISELRELQTNKIP</sequence>
<evidence type="ECO:0000313" key="2">
    <source>
        <dbReference type="Proteomes" id="UP000663722"/>
    </source>
</evidence>
<reference evidence="1" key="1">
    <citation type="journal article" date="2021" name="Microb. Physiol.">
        <title>Proteogenomic Insights into the Physiology of Marine, Sulfate-Reducing, Filamentous Desulfonema limicola and Desulfonema magnum.</title>
        <authorList>
            <person name="Schnaars V."/>
            <person name="Wohlbrand L."/>
            <person name="Scheve S."/>
            <person name="Hinrichs C."/>
            <person name="Reinhardt R."/>
            <person name="Rabus R."/>
        </authorList>
    </citation>
    <scope>NUCLEOTIDE SEQUENCE</scope>
    <source>
        <strain evidence="1">4be13</strain>
    </source>
</reference>
<dbReference type="EMBL" id="CP061800">
    <property type="protein sequence ID" value="QTA89615.1"/>
    <property type="molecule type" value="Genomic_DNA"/>
</dbReference>
<keyword evidence="2" id="KW-1185">Reference proteome</keyword>
<proteinExistence type="predicted"/>
<dbReference type="KEGG" id="dmm:dnm_056710"/>
<organism evidence="1 2">
    <name type="scientific">Desulfonema magnum</name>
    <dbReference type="NCBI Taxonomy" id="45655"/>
    <lineage>
        <taxon>Bacteria</taxon>
        <taxon>Pseudomonadati</taxon>
        <taxon>Thermodesulfobacteriota</taxon>
        <taxon>Desulfobacteria</taxon>
        <taxon>Desulfobacterales</taxon>
        <taxon>Desulfococcaceae</taxon>
        <taxon>Desulfonema</taxon>
    </lineage>
</organism>
<dbReference type="AlphaFoldDB" id="A0A975BQC4"/>
<accession>A0A975BQC4</accession>
<gene>
    <name evidence="1" type="ORF">dnm_056710</name>
</gene>
<protein>
    <submittedName>
        <fullName evidence="1">Uncharacterized protein</fullName>
    </submittedName>
</protein>
<dbReference type="Proteomes" id="UP000663722">
    <property type="component" value="Chromosome"/>
</dbReference>
<evidence type="ECO:0000313" key="1">
    <source>
        <dbReference type="EMBL" id="QTA89615.1"/>
    </source>
</evidence>